<evidence type="ECO:0000313" key="5">
    <source>
        <dbReference type="EMBL" id="CAD7281407.1"/>
    </source>
</evidence>
<dbReference type="EMBL" id="OA884884">
    <property type="protein sequence ID" value="CAD7281407.1"/>
    <property type="molecule type" value="Genomic_DNA"/>
</dbReference>
<dbReference type="NCBIfam" id="TIGR00152">
    <property type="entry name" value="dephospho-CoA kinase"/>
    <property type="match status" value="1"/>
</dbReference>
<accession>A0A7R9GI99</accession>
<dbReference type="CDD" id="cd02022">
    <property type="entry name" value="DPCK"/>
    <property type="match status" value="1"/>
</dbReference>
<dbReference type="AlphaFoldDB" id="A0A7R9GI99"/>
<evidence type="ECO:0000256" key="3">
    <source>
        <dbReference type="ARBA" id="ARBA00022840"/>
    </source>
</evidence>
<keyword evidence="6" id="KW-1185">Reference proteome</keyword>
<keyword evidence="2" id="KW-0547">Nucleotide-binding</keyword>
<name>A0A7R9GI99_9CRUS</name>
<evidence type="ECO:0000313" key="6">
    <source>
        <dbReference type="Proteomes" id="UP000678499"/>
    </source>
</evidence>
<dbReference type="Gene3D" id="3.40.50.300">
    <property type="entry name" value="P-loop containing nucleotide triphosphate hydrolases"/>
    <property type="match status" value="1"/>
</dbReference>
<dbReference type="GO" id="GO:0005737">
    <property type="term" value="C:cytoplasm"/>
    <property type="evidence" value="ECO:0007669"/>
    <property type="project" value="UniProtKB-ARBA"/>
</dbReference>
<dbReference type="Pfam" id="PF01121">
    <property type="entry name" value="CoaE"/>
    <property type="match status" value="1"/>
</dbReference>
<dbReference type="PANTHER" id="PTHR10695">
    <property type="entry name" value="DEPHOSPHO-COA KINASE-RELATED"/>
    <property type="match status" value="1"/>
</dbReference>
<dbReference type="FunFam" id="3.40.50.300:FF:000485">
    <property type="entry name" value="Dephospho-CoA kinase CAB5"/>
    <property type="match status" value="1"/>
</dbReference>
<protein>
    <recommendedName>
        <fullName evidence="4">Dephospho-CoA kinase domain-containing protein</fullName>
    </recommendedName>
</protein>
<gene>
    <name evidence="5" type="ORF">NMOB1V02_LOCUS9053</name>
</gene>
<evidence type="ECO:0000256" key="2">
    <source>
        <dbReference type="ARBA" id="ARBA00022741"/>
    </source>
</evidence>
<comment type="similarity">
    <text evidence="1">Belongs to the CoaE family.</text>
</comment>
<evidence type="ECO:0000256" key="1">
    <source>
        <dbReference type="ARBA" id="ARBA00009018"/>
    </source>
</evidence>
<proteinExistence type="inferred from homology"/>
<sequence>MFLVGLTGGIASGKSTVADMFRNRGVIVIDADLVARKVVRKGTDVHAAITEVFGPDVLSPDGEIDRRKLADMIFPNKRLRQTLNKLTHPAIYREMAWEAFRHFLRGTQFIILELPLLYESGASLPFLHKVIVVTCSETEQLERLMRRNDLDEEAAAMRIAAQIPLNAKAELADYIIDNDSYSIARTEHQVEEILVHLKSSKAHWLARIAAGAIVVATTVGAVKLACRVFKVVEVKNLFI</sequence>
<dbReference type="HAMAP" id="MF_00376">
    <property type="entry name" value="Dephospho_CoA_kinase"/>
    <property type="match status" value="1"/>
</dbReference>
<dbReference type="PANTHER" id="PTHR10695:SF46">
    <property type="entry name" value="BIFUNCTIONAL COENZYME A SYNTHASE-RELATED"/>
    <property type="match status" value="1"/>
</dbReference>
<dbReference type="Proteomes" id="UP000678499">
    <property type="component" value="Unassembled WGS sequence"/>
</dbReference>
<dbReference type="EMBL" id="CAJPEX010002847">
    <property type="protein sequence ID" value="CAG0921559.1"/>
    <property type="molecule type" value="Genomic_DNA"/>
</dbReference>
<reference evidence="5" key="1">
    <citation type="submission" date="2020-11" db="EMBL/GenBank/DDBJ databases">
        <authorList>
            <person name="Tran Van P."/>
        </authorList>
    </citation>
    <scope>NUCLEOTIDE SEQUENCE</scope>
</reference>
<organism evidence="5">
    <name type="scientific">Notodromas monacha</name>
    <dbReference type="NCBI Taxonomy" id="399045"/>
    <lineage>
        <taxon>Eukaryota</taxon>
        <taxon>Metazoa</taxon>
        <taxon>Ecdysozoa</taxon>
        <taxon>Arthropoda</taxon>
        <taxon>Crustacea</taxon>
        <taxon>Oligostraca</taxon>
        <taxon>Ostracoda</taxon>
        <taxon>Podocopa</taxon>
        <taxon>Podocopida</taxon>
        <taxon>Cypridocopina</taxon>
        <taxon>Cypridoidea</taxon>
        <taxon>Cyprididae</taxon>
        <taxon>Notodromas</taxon>
    </lineage>
</organism>
<dbReference type="InterPro" id="IPR001977">
    <property type="entry name" value="Depp_CoAkinase"/>
</dbReference>
<dbReference type="GO" id="GO:0005524">
    <property type="term" value="F:ATP binding"/>
    <property type="evidence" value="ECO:0007669"/>
    <property type="project" value="UniProtKB-KW"/>
</dbReference>
<dbReference type="InterPro" id="IPR027417">
    <property type="entry name" value="P-loop_NTPase"/>
</dbReference>
<dbReference type="PROSITE" id="PS51219">
    <property type="entry name" value="DPCK"/>
    <property type="match status" value="1"/>
</dbReference>
<dbReference type="OrthoDB" id="247245at2759"/>
<dbReference type="GO" id="GO:0004140">
    <property type="term" value="F:dephospho-CoA kinase activity"/>
    <property type="evidence" value="ECO:0007669"/>
    <property type="project" value="InterPro"/>
</dbReference>
<keyword evidence="3" id="KW-0067">ATP-binding</keyword>
<dbReference type="GO" id="GO:0015937">
    <property type="term" value="P:coenzyme A biosynthetic process"/>
    <property type="evidence" value="ECO:0007669"/>
    <property type="project" value="InterPro"/>
</dbReference>
<dbReference type="SUPFAM" id="SSF52540">
    <property type="entry name" value="P-loop containing nucleoside triphosphate hydrolases"/>
    <property type="match status" value="1"/>
</dbReference>
<evidence type="ECO:0000256" key="4">
    <source>
        <dbReference type="ARBA" id="ARBA00044157"/>
    </source>
</evidence>